<name>B1ZKQ9_METPB</name>
<accession>B1ZKQ9</accession>
<dbReference type="STRING" id="441620.Mpop_3479"/>
<protein>
    <submittedName>
        <fullName evidence="1">Uncharacterized protein</fullName>
    </submittedName>
</protein>
<dbReference type="KEGG" id="mpo:Mpop_3479"/>
<proteinExistence type="predicted"/>
<gene>
    <name evidence="1" type="ordered locus">Mpop_3479</name>
</gene>
<evidence type="ECO:0000313" key="1">
    <source>
        <dbReference type="EMBL" id="ACB81629.1"/>
    </source>
</evidence>
<dbReference type="HOGENOM" id="CLU_3382688_0_0_5"/>
<dbReference type="AlphaFoldDB" id="B1ZKQ9"/>
<sequence length="33" mass="3250">MVTAVGFGDGKGKGKGNGFGGVERVCCDLFAAT</sequence>
<evidence type="ECO:0000313" key="2">
    <source>
        <dbReference type="Proteomes" id="UP000007136"/>
    </source>
</evidence>
<reference evidence="1" key="1">
    <citation type="submission" date="2008-04" db="EMBL/GenBank/DDBJ databases">
        <title>Complete sequence of chromosome of Methylobacterium populi BJ001.</title>
        <authorList>
            <consortium name="US DOE Joint Genome Institute"/>
            <person name="Copeland A."/>
            <person name="Lucas S."/>
            <person name="Lapidus A."/>
            <person name="Glavina del Rio T."/>
            <person name="Dalin E."/>
            <person name="Tice H."/>
            <person name="Bruce D."/>
            <person name="Goodwin L."/>
            <person name="Pitluck S."/>
            <person name="Chertkov O."/>
            <person name="Brettin T."/>
            <person name="Detter J.C."/>
            <person name="Han C."/>
            <person name="Kuske C.R."/>
            <person name="Schmutz J."/>
            <person name="Larimer F."/>
            <person name="Land M."/>
            <person name="Hauser L."/>
            <person name="Kyrpides N."/>
            <person name="Mikhailova N."/>
            <person name="Marx C."/>
            <person name="Richardson P."/>
        </authorList>
    </citation>
    <scope>NUCLEOTIDE SEQUENCE [LARGE SCALE GENOMIC DNA]</scope>
    <source>
        <strain evidence="1">BJ001</strain>
    </source>
</reference>
<organism evidence="1 2">
    <name type="scientific">Methylorubrum populi (strain ATCC BAA-705 / NCIMB 13946 / BJ001)</name>
    <name type="common">Methylobacterium populi</name>
    <dbReference type="NCBI Taxonomy" id="441620"/>
    <lineage>
        <taxon>Bacteria</taxon>
        <taxon>Pseudomonadati</taxon>
        <taxon>Pseudomonadota</taxon>
        <taxon>Alphaproteobacteria</taxon>
        <taxon>Hyphomicrobiales</taxon>
        <taxon>Methylobacteriaceae</taxon>
        <taxon>Methylorubrum</taxon>
    </lineage>
</organism>
<dbReference type="Proteomes" id="UP000007136">
    <property type="component" value="Chromosome"/>
</dbReference>
<dbReference type="EMBL" id="CP001029">
    <property type="protein sequence ID" value="ACB81629.1"/>
    <property type="molecule type" value="Genomic_DNA"/>
</dbReference>